<dbReference type="RefSeq" id="WP_093276015.1">
    <property type="nucleotide sequence ID" value="NZ_FNOK01000059.1"/>
</dbReference>
<sequence>MQESRTMPWARISDGGEARYVQYRRGVVPEWCRFSHIVCRTRESLIISWCSQAFEFDEVEECSQPDGPNPGLPRAVRQCTDCIVSAAFGSADGQGEFDASLTGGIPVRIDTPGQMVSAMRLLQGDLACEAEQIALGAVDTGSLGCLAAETERFARALRRFGWLAAQR</sequence>
<dbReference type="AlphaFoldDB" id="A0A1H3S0I5"/>
<organism evidence="1 2">
    <name type="scientific">Saccharopolyspora shandongensis</name>
    <dbReference type="NCBI Taxonomy" id="418495"/>
    <lineage>
        <taxon>Bacteria</taxon>
        <taxon>Bacillati</taxon>
        <taxon>Actinomycetota</taxon>
        <taxon>Actinomycetes</taxon>
        <taxon>Pseudonocardiales</taxon>
        <taxon>Pseudonocardiaceae</taxon>
        <taxon>Saccharopolyspora</taxon>
    </lineage>
</organism>
<proteinExistence type="predicted"/>
<dbReference type="Proteomes" id="UP000199529">
    <property type="component" value="Unassembled WGS sequence"/>
</dbReference>
<dbReference type="EMBL" id="FNOK01000059">
    <property type="protein sequence ID" value="SDZ31422.1"/>
    <property type="molecule type" value="Genomic_DNA"/>
</dbReference>
<accession>A0A1H3S0I5</accession>
<dbReference type="OrthoDB" id="3696362at2"/>
<reference evidence="2" key="1">
    <citation type="submission" date="2016-10" db="EMBL/GenBank/DDBJ databases">
        <authorList>
            <person name="Varghese N."/>
            <person name="Submissions S."/>
        </authorList>
    </citation>
    <scope>NUCLEOTIDE SEQUENCE [LARGE SCALE GENOMIC DNA]</scope>
    <source>
        <strain evidence="2">CGMCC 4.3530</strain>
    </source>
</reference>
<gene>
    <name evidence="1" type="ORF">SAMN05216215_105932</name>
</gene>
<dbReference type="STRING" id="418495.SAMN05216215_105932"/>
<name>A0A1H3S0I5_9PSEU</name>
<evidence type="ECO:0000313" key="2">
    <source>
        <dbReference type="Proteomes" id="UP000199529"/>
    </source>
</evidence>
<protein>
    <submittedName>
        <fullName evidence="1">Uncharacterized protein</fullName>
    </submittedName>
</protein>
<keyword evidence="2" id="KW-1185">Reference proteome</keyword>
<evidence type="ECO:0000313" key="1">
    <source>
        <dbReference type="EMBL" id="SDZ31422.1"/>
    </source>
</evidence>